<dbReference type="Proteomes" id="UP000663866">
    <property type="component" value="Unassembled WGS sequence"/>
</dbReference>
<keyword evidence="2" id="KW-1185">Reference proteome</keyword>
<evidence type="ECO:0000313" key="2">
    <source>
        <dbReference type="Proteomes" id="UP000663866"/>
    </source>
</evidence>
<gene>
    <name evidence="1" type="ORF">OVN521_LOCUS45573</name>
</gene>
<name>A0A821CV12_9BILA</name>
<sequence>KNTDVVLQTTRVVRRGWVVVQETTKYKIISIGKPDASLFDMIPKD</sequence>
<feature type="non-terminal residue" evidence="1">
    <location>
        <position position="1"/>
    </location>
</feature>
<protein>
    <submittedName>
        <fullName evidence="1">Uncharacterized protein</fullName>
    </submittedName>
</protein>
<dbReference type="EMBL" id="CAJOBG010075482">
    <property type="protein sequence ID" value="CAF4611783.1"/>
    <property type="molecule type" value="Genomic_DNA"/>
</dbReference>
<evidence type="ECO:0000313" key="1">
    <source>
        <dbReference type="EMBL" id="CAF4611783.1"/>
    </source>
</evidence>
<reference evidence="1" key="1">
    <citation type="submission" date="2021-02" db="EMBL/GenBank/DDBJ databases">
        <authorList>
            <person name="Nowell W R."/>
        </authorList>
    </citation>
    <scope>NUCLEOTIDE SEQUENCE</scope>
</reference>
<comment type="caution">
    <text evidence="1">The sequence shown here is derived from an EMBL/GenBank/DDBJ whole genome shotgun (WGS) entry which is preliminary data.</text>
</comment>
<proteinExistence type="predicted"/>
<dbReference type="AlphaFoldDB" id="A0A821CV12"/>
<organism evidence="1 2">
    <name type="scientific">Rotaria magnacalcarata</name>
    <dbReference type="NCBI Taxonomy" id="392030"/>
    <lineage>
        <taxon>Eukaryota</taxon>
        <taxon>Metazoa</taxon>
        <taxon>Spiralia</taxon>
        <taxon>Gnathifera</taxon>
        <taxon>Rotifera</taxon>
        <taxon>Eurotatoria</taxon>
        <taxon>Bdelloidea</taxon>
        <taxon>Philodinida</taxon>
        <taxon>Philodinidae</taxon>
        <taxon>Rotaria</taxon>
    </lineage>
</organism>
<accession>A0A821CV12</accession>